<gene>
    <name evidence="2" type="ORF">UFOPK3543_00771</name>
</gene>
<dbReference type="EMBL" id="CAFBMH010000018">
    <property type="protein sequence ID" value="CAB4899311.1"/>
    <property type="molecule type" value="Genomic_DNA"/>
</dbReference>
<protein>
    <submittedName>
        <fullName evidence="2">Unannotated protein</fullName>
    </submittedName>
</protein>
<name>A0A6J7FUZ9_9ZZZZ</name>
<feature type="compositionally biased region" description="Basic residues" evidence="1">
    <location>
        <begin position="581"/>
        <end position="595"/>
    </location>
</feature>
<sequence length="595" mass="64822">MLVVANVLDQRLPDSRSHAAVDLTFEQQWVEDAAGIVDADEATHAHIACLGVDVDHGDLRPEGERRTVWHEVDFLRKCGRCPGRGSRELGPGTALRGSACDVEGTRTAVEHDVVDVRLEQIGGETTRSIDERLGGDLHCRTTDLQRPRSAGATTARDEVGVAVDEPNVFHRDAGEVARDHRPRGGVALTVRRRSGAHRCRTIGMHFDRPELAPAHGVRDLDVGRDADAHEHVVVVCSTRRLLGAQFGVARRIERDVEGRLVCTDVVVRAGGRLVGELLGTDEAAASHLDRVDARLGGEQLDHALDCRRGLGTTRTPERADRCGVREDRLRRVLDLREVVAARCHGARHHGHQRTEVRRVAAAVLHHVQLVGEQRAVAGAAERCVLDLSAAVREGHHVLGARLDPAHRPVQVDGQPSDHDLFGVRALLSAEPAADVGHDDAHLLVGQSESRGDAGAGVVRTLRARPLGEALAVPHGRARTGLDGRDRHAGVLEACRDGDITTVEELWVGRGRDLVHDVGAGIREEQRRVGGRVFEVDHRGQGLVADQDELGRVCALRPRVGDDDRHRFAHETHTITSEERPGHRRIHEGHGGSGRR</sequence>
<dbReference type="AlphaFoldDB" id="A0A6J7FUZ9"/>
<evidence type="ECO:0000256" key="1">
    <source>
        <dbReference type="SAM" id="MobiDB-lite"/>
    </source>
</evidence>
<reference evidence="2" key="1">
    <citation type="submission" date="2020-05" db="EMBL/GenBank/DDBJ databases">
        <authorList>
            <person name="Chiriac C."/>
            <person name="Salcher M."/>
            <person name="Ghai R."/>
            <person name="Kavagutti S V."/>
        </authorList>
    </citation>
    <scope>NUCLEOTIDE SEQUENCE</scope>
</reference>
<evidence type="ECO:0000313" key="2">
    <source>
        <dbReference type="EMBL" id="CAB4899311.1"/>
    </source>
</evidence>
<accession>A0A6J7FUZ9</accession>
<organism evidence="2">
    <name type="scientific">freshwater metagenome</name>
    <dbReference type="NCBI Taxonomy" id="449393"/>
    <lineage>
        <taxon>unclassified sequences</taxon>
        <taxon>metagenomes</taxon>
        <taxon>ecological metagenomes</taxon>
    </lineage>
</organism>
<feature type="compositionally biased region" description="Basic and acidic residues" evidence="1">
    <location>
        <begin position="570"/>
        <end position="580"/>
    </location>
</feature>
<feature type="region of interest" description="Disordered" evidence="1">
    <location>
        <begin position="570"/>
        <end position="595"/>
    </location>
</feature>
<proteinExistence type="predicted"/>